<evidence type="ECO:0000313" key="3">
    <source>
        <dbReference type="Proteomes" id="UP001175097"/>
    </source>
</evidence>
<keyword evidence="1" id="KW-1133">Transmembrane helix</keyword>
<dbReference type="EMBL" id="JAROCC010000007">
    <property type="protein sequence ID" value="MDN4607907.1"/>
    <property type="molecule type" value="Genomic_DNA"/>
</dbReference>
<dbReference type="Proteomes" id="UP001175097">
    <property type="component" value="Unassembled WGS sequence"/>
</dbReference>
<evidence type="ECO:0000256" key="1">
    <source>
        <dbReference type="SAM" id="Phobius"/>
    </source>
</evidence>
<keyword evidence="1" id="KW-0812">Transmembrane</keyword>
<keyword evidence="1" id="KW-0472">Membrane</keyword>
<name>A0ABT8JU36_9BACL</name>
<protein>
    <submittedName>
        <fullName evidence="2">Uncharacterized protein</fullName>
    </submittedName>
</protein>
<feature type="transmembrane region" description="Helical" evidence="1">
    <location>
        <begin position="27"/>
        <end position="46"/>
    </location>
</feature>
<proteinExistence type="predicted"/>
<sequence>MNGESLLRKSKSYIVVLDMHLLDTTSIKSVLEHLFLISLFMFSIGLRKMNVNAFARGNAKELIQPLTVFNR</sequence>
<comment type="caution">
    <text evidence="2">The sequence shown here is derived from an EMBL/GenBank/DDBJ whole genome shotgun (WGS) entry which is preliminary data.</text>
</comment>
<keyword evidence="3" id="KW-1185">Reference proteome</keyword>
<accession>A0ABT8JU36</accession>
<reference evidence="2" key="1">
    <citation type="submission" date="2023-03" db="EMBL/GenBank/DDBJ databases">
        <title>MT1 and MT2 Draft Genomes of Novel Species.</title>
        <authorList>
            <person name="Venkateswaran K."/>
        </authorList>
    </citation>
    <scope>NUCLEOTIDE SEQUENCE</scope>
    <source>
        <strain evidence="2">F6_3S_P_2</strain>
    </source>
</reference>
<gene>
    <name evidence="2" type="ORF">P5G49_10545</name>
</gene>
<organism evidence="2 3">
    <name type="scientific">Sporosarcina highlanderae</name>
    <dbReference type="NCBI Taxonomy" id="3035916"/>
    <lineage>
        <taxon>Bacteria</taxon>
        <taxon>Bacillati</taxon>
        <taxon>Bacillota</taxon>
        <taxon>Bacilli</taxon>
        <taxon>Bacillales</taxon>
        <taxon>Caryophanaceae</taxon>
        <taxon>Sporosarcina</taxon>
    </lineage>
</organism>
<evidence type="ECO:0000313" key="2">
    <source>
        <dbReference type="EMBL" id="MDN4607907.1"/>
    </source>
</evidence>